<proteinExistence type="predicted"/>
<organism evidence="1 2">
    <name type="scientific">Caerostris extrusa</name>
    <name type="common">Bark spider</name>
    <name type="synonym">Caerostris bankana</name>
    <dbReference type="NCBI Taxonomy" id="172846"/>
    <lineage>
        <taxon>Eukaryota</taxon>
        <taxon>Metazoa</taxon>
        <taxon>Ecdysozoa</taxon>
        <taxon>Arthropoda</taxon>
        <taxon>Chelicerata</taxon>
        <taxon>Arachnida</taxon>
        <taxon>Araneae</taxon>
        <taxon>Araneomorphae</taxon>
        <taxon>Entelegynae</taxon>
        <taxon>Araneoidea</taxon>
        <taxon>Araneidae</taxon>
        <taxon>Caerostris</taxon>
    </lineage>
</organism>
<dbReference type="EMBL" id="BPLR01004850">
    <property type="protein sequence ID" value="GIX98041.1"/>
    <property type="molecule type" value="Genomic_DNA"/>
</dbReference>
<name>A0AAV4PLS8_CAEEX</name>
<gene>
    <name evidence="1" type="ORF">CEXT_63101</name>
</gene>
<evidence type="ECO:0000313" key="1">
    <source>
        <dbReference type="EMBL" id="GIX98041.1"/>
    </source>
</evidence>
<evidence type="ECO:0000313" key="2">
    <source>
        <dbReference type="Proteomes" id="UP001054945"/>
    </source>
</evidence>
<protein>
    <submittedName>
        <fullName evidence="1">Uncharacterized protein</fullName>
    </submittedName>
</protein>
<reference evidence="1 2" key="1">
    <citation type="submission" date="2021-06" db="EMBL/GenBank/DDBJ databases">
        <title>Caerostris extrusa draft genome.</title>
        <authorList>
            <person name="Kono N."/>
            <person name="Arakawa K."/>
        </authorList>
    </citation>
    <scope>NUCLEOTIDE SEQUENCE [LARGE SCALE GENOMIC DNA]</scope>
</reference>
<dbReference type="AlphaFoldDB" id="A0AAV4PLS8"/>
<comment type="caution">
    <text evidence="1">The sequence shown here is derived from an EMBL/GenBank/DDBJ whole genome shotgun (WGS) entry which is preliminary data.</text>
</comment>
<accession>A0AAV4PLS8</accession>
<sequence length="142" mass="15897">MEEQQLRDTEYNVLENDLTTNNTAGNGDSSTQNVDSEAFKSKNIVLPNGNILKCESLLQTEAFSGMSYIKSSIVKGAIKVSYTEEDILKRLTVVAQLEGRGLMTRYSFNDHNEKIEVYADGVWECKLVNGAVIDIAKVRRRT</sequence>
<keyword evidence="2" id="KW-1185">Reference proteome</keyword>
<dbReference type="Proteomes" id="UP001054945">
    <property type="component" value="Unassembled WGS sequence"/>
</dbReference>